<sequence>MLPLGHMGITLSIVRTAAWLFRINSLDYRVLLVGSILPDLIDKPLRILFATEPIFGKGFGHSFLFLVSLYSVGKLLRNNQHKTTLWALWIGAVIHDVFDLMWFFPKIFFWPAFIPNLPKAPYEPWGQIIHFYGVPIRQVFALEVVGGGILLVSFIILALNNRLVRFLKTGKLSYTRRDGLSS</sequence>
<evidence type="ECO:0000313" key="3">
    <source>
        <dbReference type="Proteomes" id="UP000192738"/>
    </source>
</evidence>
<keyword evidence="1" id="KW-1133">Transmembrane helix</keyword>
<feature type="transmembrane region" description="Helical" evidence="1">
    <location>
        <begin position="139"/>
        <end position="159"/>
    </location>
</feature>
<dbReference type="STRING" id="112901.SAMN04488500_116111"/>
<dbReference type="Proteomes" id="UP000192738">
    <property type="component" value="Unassembled WGS sequence"/>
</dbReference>
<protein>
    <submittedName>
        <fullName evidence="2">LexA-binding, inner membrane-associated putative hydrolase</fullName>
    </submittedName>
</protein>
<keyword evidence="2" id="KW-0378">Hydrolase</keyword>
<dbReference type="OrthoDB" id="1903633at2"/>
<organism evidence="2 3">
    <name type="scientific">Sporomusa malonica</name>
    <dbReference type="NCBI Taxonomy" id="112901"/>
    <lineage>
        <taxon>Bacteria</taxon>
        <taxon>Bacillati</taxon>
        <taxon>Bacillota</taxon>
        <taxon>Negativicutes</taxon>
        <taxon>Selenomonadales</taxon>
        <taxon>Sporomusaceae</taxon>
        <taxon>Sporomusa</taxon>
    </lineage>
</organism>
<dbReference type="Pfam" id="PF04307">
    <property type="entry name" value="YdjM"/>
    <property type="match status" value="1"/>
</dbReference>
<dbReference type="GO" id="GO:0016787">
    <property type="term" value="F:hydrolase activity"/>
    <property type="evidence" value="ECO:0007669"/>
    <property type="project" value="UniProtKB-KW"/>
</dbReference>
<keyword evidence="1" id="KW-0472">Membrane</keyword>
<proteinExistence type="predicted"/>
<keyword evidence="1" id="KW-0812">Transmembrane</keyword>
<dbReference type="InterPro" id="IPR007404">
    <property type="entry name" value="YdjM-like"/>
</dbReference>
<accession>A0A1W2DKV0</accession>
<feature type="transmembrane region" description="Helical" evidence="1">
    <location>
        <begin position="85"/>
        <end position="104"/>
    </location>
</feature>
<name>A0A1W2DKV0_9FIRM</name>
<evidence type="ECO:0000313" key="2">
    <source>
        <dbReference type="EMBL" id="SMC98150.1"/>
    </source>
</evidence>
<gene>
    <name evidence="2" type="ORF">SAMN04488500_116111</name>
</gene>
<dbReference type="RefSeq" id="WP_084577159.1">
    <property type="nucleotide sequence ID" value="NZ_CP155572.1"/>
</dbReference>
<reference evidence="2 3" key="1">
    <citation type="submission" date="2017-04" db="EMBL/GenBank/DDBJ databases">
        <authorList>
            <person name="Afonso C.L."/>
            <person name="Miller P.J."/>
            <person name="Scott M.A."/>
            <person name="Spackman E."/>
            <person name="Goraichik I."/>
            <person name="Dimitrov K.M."/>
            <person name="Suarez D.L."/>
            <person name="Swayne D.E."/>
        </authorList>
    </citation>
    <scope>NUCLEOTIDE SEQUENCE [LARGE SCALE GENOMIC DNA]</scope>
    <source>
        <strain evidence="2 3">DSM 5090</strain>
    </source>
</reference>
<feature type="transmembrane region" description="Helical" evidence="1">
    <location>
        <begin position="54"/>
        <end position="73"/>
    </location>
</feature>
<dbReference type="AlphaFoldDB" id="A0A1W2DKV0"/>
<dbReference type="EMBL" id="FWXI01000016">
    <property type="protein sequence ID" value="SMC98150.1"/>
    <property type="molecule type" value="Genomic_DNA"/>
</dbReference>
<evidence type="ECO:0000256" key="1">
    <source>
        <dbReference type="SAM" id="Phobius"/>
    </source>
</evidence>
<keyword evidence="3" id="KW-1185">Reference proteome</keyword>